<reference evidence="1 2" key="1">
    <citation type="submission" date="2020-08" db="EMBL/GenBank/DDBJ databases">
        <title>Genomic Encyclopedia of Type Strains, Phase IV (KMG-IV): sequencing the most valuable type-strain genomes for metagenomic binning, comparative biology and taxonomic classification.</title>
        <authorList>
            <person name="Goeker M."/>
        </authorList>
    </citation>
    <scope>NUCLEOTIDE SEQUENCE [LARGE SCALE GENOMIC DNA]</scope>
    <source>
        <strain evidence="1 2">DSM 103733</strain>
    </source>
</reference>
<gene>
    <name evidence="1" type="ORF">HNQ77_002395</name>
</gene>
<dbReference type="OrthoDB" id="119224at2"/>
<name>A0A841JSR4_9BACT</name>
<keyword evidence="2" id="KW-1185">Reference proteome</keyword>
<accession>A0A841JSR4</accession>
<dbReference type="Proteomes" id="UP000538666">
    <property type="component" value="Unassembled WGS sequence"/>
</dbReference>
<organism evidence="1 2">
    <name type="scientific">Silvibacterium bohemicum</name>
    <dbReference type="NCBI Taxonomy" id="1577686"/>
    <lineage>
        <taxon>Bacteria</taxon>
        <taxon>Pseudomonadati</taxon>
        <taxon>Acidobacteriota</taxon>
        <taxon>Terriglobia</taxon>
        <taxon>Terriglobales</taxon>
        <taxon>Acidobacteriaceae</taxon>
        <taxon>Silvibacterium</taxon>
    </lineage>
</organism>
<sequence>MAKAVEFRHFKPANSREDLVRRIEDSPQTHADAVLEAFDLLDNLHKKGLLSALNGALGASETLINQAVDIVSSKEAVSATRIALMLGGLLSSVDANQVSAALKGSEEEKPPSLLAIARLATSKDVRRGMATGLALLAVFGSALAGQKKPDQKD</sequence>
<comment type="caution">
    <text evidence="1">The sequence shown here is derived from an EMBL/GenBank/DDBJ whole genome shotgun (WGS) entry which is preliminary data.</text>
</comment>
<dbReference type="RefSeq" id="WP_050058933.1">
    <property type="nucleotide sequence ID" value="NZ_JACHEK010000004.1"/>
</dbReference>
<dbReference type="AlphaFoldDB" id="A0A841JSR4"/>
<protein>
    <submittedName>
        <fullName evidence="1">Uncharacterized protein YjgD (DUF1641 family)</fullName>
    </submittedName>
</protein>
<evidence type="ECO:0000313" key="2">
    <source>
        <dbReference type="Proteomes" id="UP000538666"/>
    </source>
</evidence>
<evidence type="ECO:0000313" key="1">
    <source>
        <dbReference type="EMBL" id="MBB6144443.1"/>
    </source>
</evidence>
<proteinExistence type="predicted"/>
<dbReference type="EMBL" id="JACHEK010000004">
    <property type="protein sequence ID" value="MBB6144443.1"/>
    <property type="molecule type" value="Genomic_DNA"/>
</dbReference>